<accession>A0ABR3PUQ9</accession>
<evidence type="ECO:0000313" key="6">
    <source>
        <dbReference type="EMBL" id="KAL1406179.1"/>
    </source>
</evidence>
<feature type="compositionally biased region" description="Acidic residues" evidence="4">
    <location>
        <begin position="129"/>
        <end position="145"/>
    </location>
</feature>
<evidence type="ECO:0000256" key="2">
    <source>
        <dbReference type="ARBA" id="ARBA00037992"/>
    </source>
</evidence>
<feature type="region of interest" description="Disordered" evidence="4">
    <location>
        <begin position="361"/>
        <end position="445"/>
    </location>
</feature>
<comment type="caution">
    <text evidence="6">The sequence shown here is derived from an EMBL/GenBank/DDBJ whole genome shotgun (WGS) entry which is preliminary data.</text>
</comment>
<dbReference type="PANTHER" id="PTHR46010">
    <property type="entry name" value="PROTEIN IWS1 HOMOLOG"/>
    <property type="match status" value="1"/>
</dbReference>
<dbReference type="InterPro" id="IPR051037">
    <property type="entry name" value="RNAPII_TF_IWS1"/>
</dbReference>
<evidence type="ECO:0000256" key="3">
    <source>
        <dbReference type="PROSITE-ProRule" id="PRU00649"/>
    </source>
</evidence>
<dbReference type="PANTHER" id="PTHR46010:SF1">
    <property type="entry name" value="PROTEIN IWS1 HOMOLOG"/>
    <property type="match status" value="1"/>
</dbReference>
<name>A0ABR3PUQ9_9TREE</name>
<keyword evidence="7" id="KW-1185">Reference proteome</keyword>
<dbReference type="Gene3D" id="1.20.930.10">
    <property type="entry name" value="Conserved domain common to transcription factors TFIIS, elongin A, CRSP70"/>
    <property type="match status" value="1"/>
</dbReference>
<evidence type="ECO:0000313" key="7">
    <source>
        <dbReference type="Proteomes" id="UP001565368"/>
    </source>
</evidence>
<organism evidence="6 7">
    <name type="scientific">Vanrija albida</name>
    <dbReference type="NCBI Taxonomy" id="181172"/>
    <lineage>
        <taxon>Eukaryota</taxon>
        <taxon>Fungi</taxon>
        <taxon>Dikarya</taxon>
        <taxon>Basidiomycota</taxon>
        <taxon>Agaricomycotina</taxon>
        <taxon>Tremellomycetes</taxon>
        <taxon>Trichosporonales</taxon>
        <taxon>Trichosporonaceae</taxon>
        <taxon>Vanrija</taxon>
    </lineage>
</organism>
<comment type="similarity">
    <text evidence="2">Belongs to the IWS1 family.</text>
</comment>
<dbReference type="PROSITE" id="PS51319">
    <property type="entry name" value="TFIIS_N"/>
    <property type="match status" value="1"/>
</dbReference>
<dbReference type="Proteomes" id="UP001565368">
    <property type="component" value="Unassembled WGS sequence"/>
</dbReference>
<reference evidence="6 7" key="1">
    <citation type="submission" date="2023-08" db="EMBL/GenBank/DDBJ databases">
        <title>Annotated Genome Sequence of Vanrija albida AlHP1.</title>
        <authorList>
            <person name="Herzog R."/>
        </authorList>
    </citation>
    <scope>NUCLEOTIDE SEQUENCE [LARGE SCALE GENOMIC DNA]</scope>
    <source>
        <strain evidence="6 7">AlHP1</strain>
    </source>
</reference>
<dbReference type="EMBL" id="JBBXJM010000006">
    <property type="protein sequence ID" value="KAL1406179.1"/>
    <property type="molecule type" value="Genomic_DNA"/>
</dbReference>
<sequence length="466" mass="51717">MSASPVASPPHEAIDDAEAVAPSSPTAEAPAVEDAAEPAAEDAGSPAAAPVGETLYNDVFGGGGSDLSDISDDEDDGGRRGRKTQAADGEAEAGNDDENENDTYQPATATSAGRIPSFKKNRGTGAGGEEQEGGDDDDDTPVADDEERRRRKNKRKERRAREEANGEDDEDEPVLDEATRRRLELEERIENIGKKNRVVRRKKKTGDDVDIVDSYHDEICIRLRDRMLLAAERDTKANENKLPATSKLAMLDEVVNALQNTTLWSSIIDNEVLKAVKVWLEPLPDRSLPAVGIQNAIFEVLPKMDLDTANIREAQLGPIVLFYTKTKRVTPSITRQADALVQTWSRPIIKRPADYRSKYVAHAGDERENQAGNEDGDVDMDEDDETPRQRQRASKPSSKPRRFDVRAALAENETRKGASLPRSNDIQYTIAPESRVQHNAEDMKHVSRIQRDNRKFNRFANQMKRK</sequence>
<evidence type="ECO:0000256" key="4">
    <source>
        <dbReference type="SAM" id="MobiDB-lite"/>
    </source>
</evidence>
<feature type="compositionally biased region" description="Acidic residues" evidence="4">
    <location>
        <begin position="374"/>
        <end position="385"/>
    </location>
</feature>
<keyword evidence="3" id="KW-0539">Nucleus</keyword>
<dbReference type="InterPro" id="IPR035441">
    <property type="entry name" value="TFIIS/LEDGF_dom_sf"/>
</dbReference>
<feature type="compositionally biased region" description="Acidic residues" evidence="4">
    <location>
        <begin position="89"/>
        <end position="101"/>
    </location>
</feature>
<protein>
    <submittedName>
        <fullName evidence="6">Transcription factor iws1</fullName>
    </submittedName>
</protein>
<proteinExistence type="inferred from homology"/>
<comment type="subcellular location">
    <subcellularLocation>
        <location evidence="3">Nucleus</location>
    </subcellularLocation>
</comment>
<dbReference type="Pfam" id="PF08711">
    <property type="entry name" value="Med26"/>
    <property type="match status" value="1"/>
</dbReference>
<feature type="compositionally biased region" description="Low complexity" evidence="4">
    <location>
        <begin position="41"/>
        <end position="51"/>
    </location>
</feature>
<feature type="compositionally biased region" description="Acidic residues" evidence="4">
    <location>
        <begin position="165"/>
        <end position="175"/>
    </location>
</feature>
<feature type="compositionally biased region" description="Basic residues" evidence="4">
    <location>
        <begin position="149"/>
        <end position="158"/>
    </location>
</feature>
<evidence type="ECO:0000256" key="1">
    <source>
        <dbReference type="ARBA" id="ARBA00037349"/>
    </source>
</evidence>
<feature type="region of interest" description="Disordered" evidence="4">
    <location>
        <begin position="1"/>
        <end position="176"/>
    </location>
</feature>
<evidence type="ECO:0000259" key="5">
    <source>
        <dbReference type="PROSITE" id="PS51319"/>
    </source>
</evidence>
<feature type="domain" description="TFIIS N-terminal" evidence="5">
    <location>
        <begin position="274"/>
        <end position="351"/>
    </location>
</feature>
<gene>
    <name evidence="6" type="primary">IWS1</name>
    <name evidence="6" type="ORF">Q8F55_007866</name>
</gene>
<dbReference type="InterPro" id="IPR017923">
    <property type="entry name" value="TFIIS_N"/>
</dbReference>
<dbReference type="GeneID" id="95988909"/>
<feature type="compositionally biased region" description="Basic and acidic residues" evidence="4">
    <location>
        <begin position="435"/>
        <end position="445"/>
    </location>
</feature>
<comment type="function">
    <text evidence="1">Transcription factor involved in RNA polymerase II transcription regulation. May function in both SPT15/TBP post-recruitment and recruitment steps of transcription.</text>
</comment>
<dbReference type="RefSeq" id="XP_069206123.1">
    <property type="nucleotide sequence ID" value="XM_069356282.1"/>
</dbReference>